<gene>
    <name evidence="2" type="ORF">M670_00715</name>
</gene>
<evidence type="ECO:0000313" key="3">
    <source>
        <dbReference type="Proteomes" id="UP000027936"/>
    </source>
</evidence>
<comment type="caution">
    <text evidence="2">The sequence shown here is derived from an EMBL/GenBank/DDBJ whole genome shotgun (WGS) entry which is preliminary data.</text>
</comment>
<feature type="region of interest" description="Disordered" evidence="1">
    <location>
        <begin position="29"/>
        <end position="51"/>
    </location>
</feature>
<evidence type="ECO:0008006" key="4">
    <source>
        <dbReference type="Google" id="ProtNLM"/>
    </source>
</evidence>
<accession>A0A072NPW2</accession>
<protein>
    <recommendedName>
        <fullName evidence="4">rRNA biogenesis protein rrp5</fullName>
    </recommendedName>
</protein>
<sequence>MSRIKLLLDVVNDMESLTESLRALANAIARNEPSAESEENPSTQETQEIKPAAKTISVEDVRAVLTPISQSGKTAQVKALLIKHGASRLSDIDPSEYESLLADAEVLANG</sequence>
<dbReference type="AlphaFoldDB" id="A0A072NPW2"/>
<dbReference type="RefSeq" id="WP_035193358.1">
    <property type="nucleotide sequence ID" value="NZ_JJRY01000002.1"/>
</dbReference>
<dbReference type="Proteomes" id="UP000027936">
    <property type="component" value="Unassembled WGS sequence"/>
</dbReference>
<reference evidence="2 3" key="1">
    <citation type="submission" date="2014-04" db="EMBL/GenBank/DDBJ databases">
        <title>Draft genome sequence of Bacillus azotoformans MEV2011, a (co-) denitrifying strain unable to grow in the presence of oxygen.</title>
        <authorList>
            <person name="Nielsen M."/>
            <person name="Schreiber L."/>
            <person name="Finster K."/>
            <person name="Schramm A."/>
        </authorList>
    </citation>
    <scope>NUCLEOTIDE SEQUENCE [LARGE SCALE GENOMIC DNA]</scope>
    <source>
        <strain evidence="2 3">MEV2011</strain>
    </source>
</reference>
<evidence type="ECO:0000256" key="1">
    <source>
        <dbReference type="SAM" id="MobiDB-lite"/>
    </source>
</evidence>
<dbReference type="EMBL" id="JJRY01000002">
    <property type="protein sequence ID" value="KEF39694.1"/>
    <property type="molecule type" value="Genomic_DNA"/>
</dbReference>
<dbReference type="OrthoDB" id="1667378at2"/>
<evidence type="ECO:0000313" key="2">
    <source>
        <dbReference type="EMBL" id="KEF39694.1"/>
    </source>
</evidence>
<proteinExistence type="predicted"/>
<name>A0A072NPW2_SCHAZ</name>
<organism evidence="2 3">
    <name type="scientific">Schinkia azotoformans MEV2011</name>
    <dbReference type="NCBI Taxonomy" id="1348973"/>
    <lineage>
        <taxon>Bacteria</taxon>
        <taxon>Bacillati</taxon>
        <taxon>Bacillota</taxon>
        <taxon>Bacilli</taxon>
        <taxon>Bacillales</taxon>
        <taxon>Bacillaceae</taxon>
        <taxon>Calidifontibacillus/Schinkia group</taxon>
        <taxon>Schinkia</taxon>
    </lineage>
</organism>
<dbReference type="PATRIC" id="fig|1348973.3.peg.686"/>